<keyword evidence="3" id="KW-1185">Reference proteome</keyword>
<evidence type="ECO:0000313" key="2">
    <source>
        <dbReference type="EMBL" id="MPC92541.1"/>
    </source>
</evidence>
<reference evidence="2 3" key="1">
    <citation type="submission" date="2019-05" db="EMBL/GenBank/DDBJ databases">
        <title>Another draft genome of Portunus trituberculatus and its Hox gene families provides insights of decapod evolution.</title>
        <authorList>
            <person name="Jeong J.-H."/>
            <person name="Song I."/>
            <person name="Kim S."/>
            <person name="Choi T."/>
            <person name="Kim D."/>
            <person name="Ryu S."/>
            <person name="Kim W."/>
        </authorList>
    </citation>
    <scope>NUCLEOTIDE SEQUENCE [LARGE SCALE GENOMIC DNA]</scope>
    <source>
        <tissue evidence="2">Muscle</tissue>
    </source>
</reference>
<accession>A0A5B7J3W8</accession>
<evidence type="ECO:0000313" key="3">
    <source>
        <dbReference type="Proteomes" id="UP000324222"/>
    </source>
</evidence>
<sequence length="123" mass="13529">MKARQIQLPLKHIPRPGPSEAVVASPANDATGSLTKKRSRWCRLPRVTKTKDRLAPCRKSGNVDQLGERQPRTGQPVSGPYDPGVGRTSPPGPKLTMSLWCRGEHALIPDTEPSKCRDEVLAW</sequence>
<comment type="caution">
    <text evidence="2">The sequence shown here is derived from an EMBL/GenBank/DDBJ whole genome shotgun (WGS) entry which is preliminary data.</text>
</comment>
<dbReference type="AlphaFoldDB" id="A0A5B7J3W8"/>
<feature type="region of interest" description="Disordered" evidence="1">
    <location>
        <begin position="1"/>
        <end position="37"/>
    </location>
</feature>
<evidence type="ECO:0000256" key="1">
    <source>
        <dbReference type="SAM" id="MobiDB-lite"/>
    </source>
</evidence>
<proteinExistence type="predicted"/>
<gene>
    <name evidence="2" type="ORF">E2C01_087634</name>
</gene>
<protein>
    <submittedName>
        <fullName evidence="2">Uncharacterized protein</fullName>
    </submittedName>
</protein>
<name>A0A5B7J3W8_PORTR</name>
<dbReference type="EMBL" id="VSRR010091628">
    <property type="protein sequence ID" value="MPC92541.1"/>
    <property type="molecule type" value="Genomic_DNA"/>
</dbReference>
<dbReference type="Proteomes" id="UP000324222">
    <property type="component" value="Unassembled WGS sequence"/>
</dbReference>
<organism evidence="2 3">
    <name type="scientific">Portunus trituberculatus</name>
    <name type="common">Swimming crab</name>
    <name type="synonym">Neptunus trituberculatus</name>
    <dbReference type="NCBI Taxonomy" id="210409"/>
    <lineage>
        <taxon>Eukaryota</taxon>
        <taxon>Metazoa</taxon>
        <taxon>Ecdysozoa</taxon>
        <taxon>Arthropoda</taxon>
        <taxon>Crustacea</taxon>
        <taxon>Multicrustacea</taxon>
        <taxon>Malacostraca</taxon>
        <taxon>Eumalacostraca</taxon>
        <taxon>Eucarida</taxon>
        <taxon>Decapoda</taxon>
        <taxon>Pleocyemata</taxon>
        <taxon>Brachyura</taxon>
        <taxon>Eubrachyura</taxon>
        <taxon>Portunoidea</taxon>
        <taxon>Portunidae</taxon>
        <taxon>Portuninae</taxon>
        <taxon>Portunus</taxon>
    </lineage>
</organism>
<feature type="region of interest" description="Disordered" evidence="1">
    <location>
        <begin position="52"/>
        <end position="95"/>
    </location>
</feature>